<sequence length="349" mass="39447">MDSGAKRTRIAEEEQRNGDDHISRLPDAILGEIVSLLPTKDGGRRQAVASRWRHLWRSAPLNLDLHDRRIPPAQTSLNALLAGCPLLQSLMLTESIGCKCIRIVSPTLRSIGVRVCSGDILLDQLIIEDAPSLERFLLLGYLFHTKMFISVISAPKLKILGQLHYLQGPTLEFGNSVFKGSSVVNSTTVLPSVKVLALTHIRLSLDEVIAFMRCFPCLENMYIKISTAYRQGIKSRVTNAWRQKYRNLISTLEIRLKKIVLSTYLGNKAHVNFASFFVLNAKVLESMVLELDVPKNHDKEWIEKQKTLLQLEQRASRGVQFGFVYHFAHPFVGFNLTAVPPVYRFLELD</sequence>
<dbReference type="InterPro" id="IPR006566">
    <property type="entry name" value="FBD"/>
</dbReference>
<accession>A0A921UT88</accession>
<evidence type="ECO:0000259" key="2">
    <source>
        <dbReference type="Pfam" id="PF08387"/>
    </source>
</evidence>
<dbReference type="SUPFAM" id="SSF81383">
    <property type="entry name" value="F-box domain"/>
    <property type="match status" value="1"/>
</dbReference>
<gene>
    <name evidence="4" type="ORF">BDA96_02G104300</name>
</gene>
<dbReference type="InterPro" id="IPR032675">
    <property type="entry name" value="LRR_dom_sf"/>
</dbReference>
<feature type="domain" description="FBD" evidence="2">
    <location>
        <begin position="248"/>
        <end position="289"/>
    </location>
</feature>
<dbReference type="InterPro" id="IPR055302">
    <property type="entry name" value="F-box_dom-containing"/>
</dbReference>
<feature type="compositionally biased region" description="Basic and acidic residues" evidence="1">
    <location>
        <begin position="9"/>
        <end position="22"/>
    </location>
</feature>
<dbReference type="PANTHER" id="PTHR32141">
    <property type="match status" value="1"/>
</dbReference>
<dbReference type="InterPro" id="IPR036047">
    <property type="entry name" value="F-box-like_dom_sf"/>
</dbReference>
<reference evidence="4" key="2">
    <citation type="submission" date="2020-10" db="EMBL/GenBank/DDBJ databases">
        <authorList>
            <person name="Cooper E.A."/>
            <person name="Brenton Z.W."/>
            <person name="Flinn B.S."/>
            <person name="Jenkins J."/>
            <person name="Shu S."/>
            <person name="Flowers D."/>
            <person name="Luo F."/>
            <person name="Wang Y."/>
            <person name="Xia P."/>
            <person name="Barry K."/>
            <person name="Daum C."/>
            <person name="Lipzen A."/>
            <person name="Yoshinaga Y."/>
            <person name="Schmutz J."/>
            <person name="Saski C."/>
            <person name="Vermerris W."/>
            <person name="Kresovich S."/>
        </authorList>
    </citation>
    <scope>NUCLEOTIDE SEQUENCE</scope>
</reference>
<evidence type="ECO:0000313" key="5">
    <source>
        <dbReference type="Proteomes" id="UP000807115"/>
    </source>
</evidence>
<evidence type="ECO:0000259" key="3">
    <source>
        <dbReference type="Pfam" id="PF24758"/>
    </source>
</evidence>
<dbReference type="PANTHER" id="PTHR32141:SF168">
    <property type="entry name" value="OS12G0595200 PROTEIN"/>
    <property type="match status" value="1"/>
</dbReference>
<dbReference type="AlphaFoldDB" id="A0A921UT88"/>
<feature type="region of interest" description="Disordered" evidence="1">
    <location>
        <begin position="1"/>
        <end position="22"/>
    </location>
</feature>
<proteinExistence type="predicted"/>
<dbReference type="Proteomes" id="UP000807115">
    <property type="component" value="Chromosome 2"/>
</dbReference>
<evidence type="ECO:0000313" key="4">
    <source>
        <dbReference type="EMBL" id="KAG0542440.1"/>
    </source>
</evidence>
<evidence type="ECO:0008006" key="6">
    <source>
        <dbReference type="Google" id="ProtNLM"/>
    </source>
</evidence>
<protein>
    <recommendedName>
        <fullName evidence="6">FBD domain-containing protein</fullName>
    </recommendedName>
</protein>
<evidence type="ECO:0000256" key="1">
    <source>
        <dbReference type="SAM" id="MobiDB-lite"/>
    </source>
</evidence>
<dbReference type="InterPro" id="IPR055411">
    <property type="entry name" value="LRR_FXL15/At3g58940/PEG3-like"/>
</dbReference>
<dbReference type="Gene3D" id="3.80.10.10">
    <property type="entry name" value="Ribonuclease Inhibitor"/>
    <property type="match status" value="1"/>
</dbReference>
<organism evidence="4 5">
    <name type="scientific">Sorghum bicolor</name>
    <name type="common">Sorghum</name>
    <name type="synonym">Sorghum vulgare</name>
    <dbReference type="NCBI Taxonomy" id="4558"/>
    <lineage>
        <taxon>Eukaryota</taxon>
        <taxon>Viridiplantae</taxon>
        <taxon>Streptophyta</taxon>
        <taxon>Embryophyta</taxon>
        <taxon>Tracheophyta</taxon>
        <taxon>Spermatophyta</taxon>
        <taxon>Magnoliopsida</taxon>
        <taxon>Liliopsida</taxon>
        <taxon>Poales</taxon>
        <taxon>Poaceae</taxon>
        <taxon>PACMAD clade</taxon>
        <taxon>Panicoideae</taxon>
        <taxon>Andropogonodae</taxon>
        <taxon>Andropogoneae</taxon>
        <taxon>Sorghinae</taxon>
        <taxon>Sorghum</taxon>
    </lineage>
</organism>
<name>A0A921UT88_SORBI</name>
<dbReference type="Pfam" id="PF24758">
    <property type="entry name" value="LRR_At5g56370"/>
    <property type="match status" value="1"/>
</dbReference>
<reference evidence="4" key="1">
    <citation type="journal article" date="2019" name="BMC Genomics">
        <title>A new reference genome for Sorghum bicolor reveals high levels of sequence similarity between sweet and grain genotypes: implications for the genetics of sugar metabolism.</title>
        <authorList>
            <person name="Cooper E.A."/>
            <person name="Brenton Z.W."/>
            <person name="Flinn B.S."/>
            <person name="Jenkins J."/>
            <person name="Shu S."/>
            <person name="Flowers D."/>
            <person name="Luo F."/>
            <person name="Wang Y."/>
            <person name="Xia P."/>
            <person name="Barry K."/>
            <person name="Daum C."/>
            <person name="Lipzen A."/>
            <person name="Yoshinaga Y."/>
            <person name="Schmutz J."/>
            <person name="Saski C."/>
            <person name="Vermerris W."/>
            <person name="Kresovich S."/>
        </authorList>
    </citation>
    <scope>NUCLEOTIDE SEQUENCE</scope>
</reference>
<dbReference type="Pfam" id="PF08387">
    <property type="entry name" value="FBD"/>
    <property type="match status" value="1"/>
</dbReference>
<dbReference type="EMBL" id="CM027681">
    <property type="protein sequence ID" value="KAG0542440.1"/>
    <property type="molecule type" value="Genomic_DNA"/>
</dbReference>
<feature type="domain" description="F-box/LRR-repeat protein 15/At3g58940/PEG3-like LRR" evidence="3">
    <location>
        <begin position="74"/>
        <end position="223"/>
    </location>
</feature>
<comment type="caution">
    <text evidence="4">The sequence shown here is derived from an EMBL/GenBank/DDBJ whole genome shotgun (WGS) entry which is preliminary data.</text>
</comment>